<sequence length="387" mass="42674">MSVVSRTNRWTSRLVIALQLVTWSTVSIILLQKGVSSLQRRKLEASHVTEANPSIDGLSAESSTVSSAKASENKTRQSVDEIAKLIIRFNSELARRNNRSGLNIIKNELGDEFKFVSEGRRPVSLPNSLEISTTDQDTLSSSLMGNRLLDERDPDGKSISSRILRIHDKIISHEISRNRAEENIASSEKSISQSISKEERNRHQKKEDNDFAENISPSTLSSTREKLDDQVPTLDSLWRTKEDARFSHRVSSSGAAMAVVMVVIGTIMLLLGPAVIVLRLLDERRARKLQNELSDDTAWQEDLPPAYEQVVLMDEEAPRYSTLVFSGLVSDDVHLSSSSSTLAPSPSPSPSRSPSSSPSPSPSPSSPFSSAYGSSLDISEIKIHSHR</sequence>
<keyword evidence="2" id="KW-0472">Membrane</keyword>
<gene>
    <name evidence="3" type="ORF">EAI_05421</name>
</gene>
<accession>E2BRN8</accession>
<feature type="compositionally biased region" description="Pro residues" evidence="1">
    <location>
        <begin position="345"/>
        <end position="365"/>
    </location>
</feature>
<dbReference type="OMA" id="YEEATLM"/>
<feature type="region of interest" description="Disordered" evidence="1">
    <location>
        <begin position="336"/>
        <end position="373"/>
    </location>
</feature>
<evidence type="ECO:0000256" key="1">
    <source>
        <dbReference type="SAM" id="MobiDB-lite"/>
    </source>
</evidence>
<feature type="compositionally biased region" description="Low complexity" evidence="1">
    <location>
        <begin position="186"/>
        <end position="195"/>
    </location>
</feature>
<dbReference type="Proteomes" id="UP000008237">
    <property type="component" value="Unassembled WGS sequence"/>
</dbReference>
<dbReference type="KEGG" id="hst:105185848"/>
<evidence type="ECO:0000256" key="2">
    <source>
        <dbReference type="SAM" id="Phobius"/>
    </source>
</evidence>
<organism evidence="4">
    <name type="scientific">Harpegnathos saltator</name>
    <name type="common">Jerdon's jumping ant</name>
    <dbReference type="NCBI Taxonomy" id="610380"/>
    <lineage>
        <taxon>Eukaryota</taxon>
        <taxon>Metazoa</taxon>
        <taxon>Ecdysozoa</taxon>
        <taxon>Arthropoda</taxon>
        <taxon>Hexapoda</taxon>
        <taxon>Insecta</taxon>
        <taxon>Pterygota</taxon>
        <taxon>Neoptera</taxon>
        <taxon>Endopterygota</taxon>
        <taxon>Hymenoptera</taxon>
        <taxon>Apocrita</taxon>
        <taxon>Aculeata</taxon>
        <taxon>Formicoidea</taxon>
        <taxon>Formicidae</taxon>
        <taxon>Ponerinae</taxon>
        <taxon>Ponerini</taxon>
        <taxon>Harpegnathos</taxon>
    </lineage>
</organism>
<evidence type="ECO:0000313" key="4">
    <source>
        <dbReference type="Proteomes" id="UP000008237"/>
    </source>
</evidence>
<reference evidence="3 4" key="1">
    <citation type="journal article" date="2010" name="Science">
        <title>Genomic comparison of the ants Camponotus floridanus and Harpegnathos saltator.</title>
        <authorList>
            <person name="Bonasio R."/>
            <person name="Zhang G."/>
            <person name="Ye C."/>
            <person name="Mutti N.S."/>
            <person name="Fang X."/>
            <person name="Qin N."/>
            <person name="Donahue G."/>
            <person name="Yang P."/>
            <person name="Li Q."/>
            <person name="Li C."/>
            <person name="Zhang P."/>
            <person name="Huang Z."/>
            <person name="Berger S.L."/>
            <person name="Reinberg D."/>
            <person name="Wang J."/>
            <person name="Liebig J."/>
        </authorList>
    </citation>
    <scope>NUCLEOTIDE SEQUENCE [LARGE SCALE GENOMIC DNA]</scope>
    <source>
        <strain evidence="3 4">R22 G/1</strain>
    </source>
</reference>
<keyword evidence="2" id="KW-1133">Transmembrane helix</keyword>
<protein>
    <submittedName>
        <fullName evidence="3">Uncharacterized protein</fullName>
    </submittedName>
</protein>
<feature type="compositionally biased region" description="Basic and acidic residues" evidence="1">
    <location>
        <begin position="196"/>
        <end position="209"/>
    </location>
</feature>
<feature type="region of interest" description="Disordered" evidence="1">
    <location>
        <begin position="179"/>
        <end position="226"/>
    </location>
</feature>
<feature type="transmembrane region" description="Helical" evidence="2">
    <location>
        <begin position="255"/>
        <end position="281"/>
    </location>
</feature>
<keyword evidence="4" id="KW-1185">Reference proteome</keyword>
<proteinExistence type="predicted"/>
<dbReference type="OrthoDB" id="8196450at2759"/>
<keyword evidence="2" id="KW-0812">Transmembrane</keyword>
<evidence type="ECO:0000313" key="3">
    <source>
        <dbReference type="EMBL" id="EFN81632.1"/>
    </source>
</evidence>
<dbReference type="EMBL" id="GL449978">
    <property type="protein sequence ID" value="EFN81632.1"/>
    <property type="molecule type" value="Genomic_DNA"/>
</dbReference>
<dbReference type="AlphaFoldDB" id="E2BRN8"/>
<feature type="transmembrane region" description="Helical" evidence="2">
    <location>
        <begin position="12"/>
        <end position="31"/>
    </location>
</feature>
<name>E2BRN8_HARSA</name>
<dbReference type="InParanoid" id="E2BRN8"/>